<feature type="region of interest" description="Disordered" evidence="2">
    <location>
        <begin position="406"/>
        <end position="445"/>
    </location>
</feature>
<evidence type="ECO:0000256" key="1">
    <source>
        <dbReference type="ARBA" id="ARBA00023157"/>
    </source>
</evidence>
<dbReference type="Gene3D" id="4.10.410.20">
    <property type="match status" value="4"/>
</dbReference>
<dbReference type="InterPro" id="IPR036024">
    <property type="entry name" value="Somatomedin_B-like_dom_sf"/>
</dbReference>
<feature type="domain" description="SMB" evidence="3">
    <location>
        <begin position="248"/>
        <end position="291"/>
    </location>
</feature>
<dbReference type="PROSITE" id="PS50958">
    <property type="entry name" value="SMB_2"/>
    <property type="match status" value="4"/>
</dbReference>
<keyword evidence="5" id="KW-1185">Reference proteome</keyword>
<feature type="domain" description="SMB" evidence="3">
    <location>
        <begin position="298"/>
        <end position="347"/>
    </location>
</feature>
<dbReference type="SUPFAM" id="SSF90188">
    <property type="entry name" value="Somatomedin B domain"/>
    <property type="match status" value="4"/>
</dbReference>
<evidence type="ECO:0000313" key="4">
    <source>
        <dbReference type="EMBL" id="CAK0798869.1"/>
    </source>
</evidence>
<dbReference type="InterPro" id="IPR051298">
    <property type="entry name" value="Heme_transport/Cell_adhesion"/>
</dbReference>
<evidence type="ECO:0000313" key="5">
    <source>
        <dbReference type="Proteomes" id="UP001189429"/>
    </source>
</evidence>
<feature type="compositionally biased region" description="Acidic residues" evidence="2">
    <location>
        <begin position="507"/>
        <end position="516"/>
    </location>
</feature>
<feature type="region of interest" description="Disordered" evidence="2">
    <location>
        <begin position="111"/>
        <end position="145"/>
    </location>
</feature>
<feature type="domain" description="SMB" evidence="3">
    <location>
        <begin position="361"/>
        <end position="407"/>
    </location>
</feature>
<feature type="compositionally biased region" description="Low complexity" evidence="2">
    <location>
        <begin position="473"/>
        <end position="506"/>
    </location>
</feature>
<name>A0ABN9PZU5_9DINO</name>
<dbReference type="SMART" id="SM00201">
    <property type="entry name" value="SO"/>
    <property type="match status" value="4"/>
</dbReference>
<reference evidence="4" key="1">
    <citation type="submission" date="2023-10" db="EMBL/GenBank/DDBJ databases">
        <authorList>
            <person name="Chen Y."/>
            <person name="Shah S."/>
            <person name="Dougan E. K."/>
            <person name="Thang M."/>
            <person name="Chan C."/>
        </authorList>
    </citation>
    <scope>NUCLEOTIDE SEQUENCE [LARGE SCALE GENOMIC DNA]</scope>
</reference>
<sequence>MPRCALWPALTATTAENSLAENSLREAVDGEPFLGDAFTRTPCRPPLAVAASTAADEDGELWHAQAAEGDAPGCAGTASCRRRLAAAAILTSVFATAAAFAWLQAPPTRKAGAHRGRASSAAVGQSVGWPPQADQPAPPAASDARGLADDAVPLTAPLAAAPTKRAASWQQGSNFGNTTAARARSMAEPPPAGASCAESGCDVPFDPLRACQCNDECAEHDNCCDDFVDICSTARGADETPPPPGGDPDASCAKFGCIGFVKENPCQCNAGCQQRDSCCGDFNRVCAPEESEGPPEAAADSPPEGSCEEFGCSPFDADRPCQCNADCYQYDSCCPDFQKVCETGPPQTEEAPADVPADVDDEGSCKSYGCFGYDATHSCQCNADCGRHNACCSDYDSTCAVPRQEQSSAGARGAAVAPRGSRDEGGAAEDRGGSDDDDDPDPYDCTMGEAEDWKHNKRLWCCVVKEIGCEAKATAEPTPAPSTTTSKATTRKTTTSMKTTTSLGTTEDPEADIALR</sequence>
<dbReference type="PANTHER" id="PTHR22917:SF6">
    <property type="entry name" value="EG:8D8.2 PROTEIN-RELATED"/>
    <property type="match status" value="1"/>
</dbReference>
<protein>
    <recommendedName>
        <fullName evidence="3">SMB domain-containing protein</fullName>
    </recommendedName>
</protein>
<keyword evidence="1" id="KW-1015">Disulfide bond</keyword>
<feature type="compositionally biased region" description="Low complexity" evidence="2">
    <location>
        <begin position="130"/>
        <end position="145"/>
    </location>
</feature>
<evidence type="ECO:0000259" key="3">
    <source>
        <dbReference type="PROSITE" id="PS50958"/>
    </source>
</evidence>
<comment type="caution">
    <text evidence="4">The sequence shown here is derived from an EMBL/GenBank/DDBJ whole genome shotgun (WGS) entry which is preliminary data.</text>
</comment>
<feature type="domain" description="SMB" evidence="3">
    <location>
        <begin position="192"/>
        <end position="235"/>
    </location>
</feature>
<gene>
    <name evidence="4" type="ORF">PCOR1329_LOCUS7512</name>
</gene>
<dbReference type="EMBL" id="CAUYUJ010002036">
    <property type="protein sequence ID" value="CAK0798869.1"/>
    <property type="molecule type" value="Genomic_DNA"/>
</dbReference>
<dbReference type="Proteomes" id="UP001189429">
    <property type="component" value="Unassembled WGS sequence"/>
</dbReference>
<feature type="compositionally biased region" description="Basic and acidic residues" evidence="2">
    <location>
        <begin position="420"/>
        <end position="434"/>
    </location>
</feature>
<dbReference type="PANTHER" id="PTHR22917">
    <property type="entry name" value="HEMOPEXIN DOMAIN-CONTAINING PROTEIN"/>
    <property type="match status" value="1"/>
</dbReference>
<accession>A0ABN9PZU5</accession>
<proteinExistence type="predicted"/>
<evidence type="ECO:0000256" key="2">
    <source>
        <dbReference type="SAM" id="MobiDB-lite"/>
    </source>
</evidence>
<feature type="compositionally biased region" description="Low complexity" evidence="2">
    <location>
        <begin position="407"/>
        <end position="419"/>
    </location>
</feature>
<dbReference type="InterPro" id="IPR001212">
    <property type="entry name" value="Somatomedin_B_dom"/>
</dbReference>
<organism evidence="4 5">
    <name type="scientific">Prorocentrum cordatum</name>
    <dbReference type="NCBI Taxonomy" id="2364126"/>
    <lineage>
        <taxon>Eukaryota</taxon>
        <taxon>Sar</taxon>
        <taxon>Alveolata</taxon>
        <taxon>Dinophyceae</taxon>
        <taxon>Prorocentrales</taxon>
        <taxon>Prorocentraceae</taxon>
        <taxon>Prorocentrum</taxon>
    </lineage>
</organism>
<feature type="region of interest" description="Disordered" evidence="2">
    <location>
        <begin position="473"/>
        <end position="516"/>
    </location>
</feature>
<dbReference type="PROSITE" id="PS00524">
    <property type="entry name" value="SMB_1"/>
    <property type="match status" value="4"/>
</dbReference>
<dbReference type="Pfam" id="PF01033">
    <property type="entry name" value="Somatomedin_B"/>
    <property type="match status" value="4"/>
</dbReference>